<comment type="caution">
    <text evidence="2">The sequence shown here is derived from an EMBL/GenBank/DDBJ whole genome shotgun (WGS) entry which is preliminary data.</text>
</comment>
<dbReference type="Proteomes" id="UP000029859">
    <property type="component" value="Unassembled WGS sequence"/>
</dbReference>
<dbReference type="AlphaFoldDB" id="A0A099T0F3"/>
<evidence type="ECO:0000313" key="2">
    <source>
        <dbReference type="EMBL" id="KGK98635.1"/>
    </source>
</evidence>
<dbReference type="EMBL" id="JRHO01000013">
    <property type="protein sequence ID" value="KGK98635.1"/>
    <property type="molecule type" value="Genomic_DNA"/>
</dbReference>
<organism evidence="2 3">
    <name type="scientific">Methanococcoides methylutens</name>
    <dbReference type="NCBI Taxonomy" id="2226"/>
    <lineage>
        <taxon>Archaea</taxon>
        <taxon>Methanobacteriati</taxon>
        <taxon>Methanobacteriota</taxon>
        <taxon>Stenosarchaea group</taxon>
        <taxon>Methanomicrobia</taxon>
        <taxon>Methanosarcinales</taxon>
        <taxon>Methanosarcinaceae</taxon>
        <taxon>Methanococcoides</taxon>
    </lineage>
</organism>
<dbReference type="RefSeq" id="WP_048194427.1">
    <property type="nucleotide sequence ID" value="NZ_CAAGSM010000009.1"/>
</dbReference>
<evidence type="ECO:0000256" key="1">
    <source>
        <dbReference type="SAM" id="Phobius"/>
    </source>
</evidence>
<sequence>MEEKHEHFNLNRKTTVIVGALILIAYGVLGSFFLESLIIVILIELISGAAIVGMAVLMFSILKPHNKNRSLGYVALHEVQRQA</sequence>
<keyword evidence="1" id="KW-0812">Transmembrane</keyword>
<reference evidence="2 3" key="1">
    <citation type="submission" date="2014-09" db="EMBL/GenBank/DDBJ databases">
        <title>Draft genome sequence of an obligately methylotrophic methanogen, Methanococcoides methylutens, isolated from marine sediment.</title>
        <authorList>
            <person name="Guan Y."/>
            <person name="Ngugi D.K."/>
            <person name="Blom J."/>
            <person name="Ali S."/>
            <person name="Ferry J.G."/>
            <person name="Stingl U."/>
        </authorList>
    </citation>
    <scope>NUCLEOTIDE SEQUENCE [LARGE SCALE GENOMIC DNA]</scope>
    <source>
        <strain evidence="2 3">DSM 2657</strain>
    </source>
</reference>
<feature type="transmembrane region" description="Helical" evidence="1">
    <location>
        <begin position="39"/>
        <end position="62"/>
    </location>
</feature>
<name>A0A099T0F3_METMT</name>
<accession>A0A099T0F3</accession>
<evidence type="ECO:0000313" key="3">
    <source>
        <dbReference type="Proteomes" id="UP000029859"/>
    </source>
</evidence>
<keyword evidence="3" id="KW-1185">Reference proteome</keyword>
<keyword evidence="1" id="KW-0472">Membrane</keyword>
<gene>
    <name evidence="2" type="ORF">LI82_07160</name>
</gene>
<protein>
    <submittedName>
        <fullName evidence="2">Uncharacterized protein</fullName>
    </submittedName>
</protein>
<feature type="transmembrane region" description="Helical" evidence="1">
    <location>
        <begin position="14"/>
        <end position="33"/>
    </location>
</feature>
<keyword evidence="1" id="KW-1133">Transmembrane helix</keyword>
<proteinExistence type="predicted"/>